<protein>
    <submittedName>
        <fullName evidence="1">Uncharacterized protein</fullName>
    </submittedName>
</protein>
<dbReference type="Proteomes" id="UP001172386">
    <property type="component" value="Unassembled WGS sequence"/>
</dbReference>
<name>A0ACC3AHJ2_9EURO</name>
<evidence type="ECO:0000313" key="2">
    <source>
        <dbReference type="Proteomes" id="UP001172386"/>
    </source>
</evidence>
<comment type="caution">
    <text evidence="1">The sequence shown here is derived from an EMBL/GenBank/DDBJ whole genome shotgun (WGS) entry which is preliminary data.</text>
</comment>
<dbReference type="EMBL" id="JAPDRQ010000015">
    <property type="protein sequence ID" value="KAJ9662504.1"/>
    <property type="molecule type" value="Genomic_DNA"/>
</dbReference>
<gene>
    <name evidence="1" type="ORF">H2198_001393</name>
</gene>
<proteinExistence type="predicted"/>
<accession>A0ACC3AHJ2</accession>
<organism evidence="1 2">
    <name type="scientific">Neophaeococcomyces mojaviensis</name>
    <dbReference type="NCBI Taxonomy" id="3383035"/>
    <lineage>
        <taxon>Eukaryota</taxon>
        <taxon>Fungi</taxon>
        <taxon>Dikarya</taxon>
        <taxon>Ascomycota</taxon>
        <taxon>Pezizomycotina</taxon>
        <taxon>Eurotiomycetes</taxon>
        <taxon>Chaetothyriomycetidae</taxon>
        <taxon>Chaetothyriales</taxon>
        <taxon>Chaetothyriales incertae sedis</taxon>
        <taxon>Neophaeococcomyces</taxon>
    </lineage>
</organism>
<keyword evidence="2" id="KW-1185">Reference proteome</keyword>
<sequence>MECSIVISKEDVGKFEDFHRQHFPGQSVPVVHTSNVSNESDSADVGSLDIGFYEDGTRRTLTDDQIAMFRHSEIQRLLAERRRQKEAEEERATKKERRKAVNTLAKYTDSKPSRFDNDATVHIRGQVDELSYDENVQQQDLKQGKKFLWPVLGP</sequence>
<reference evidence="1" key="1">
    <citation type="submission" date="2022-10" db="EMBL/GenBank/DDBJ databases">
        <title>Culturing micro-colonial fungi from biological soil crusts in the Mojave desert and describing Neophaeococcomyces mojavensis, and introducing the new genera and species Taxawa tesnikishii.</title>
        <authorList>
            <person name="Kurbessoian T."/>
            <person name="Stajich J.E."/>
        </authorList>
    </citation>
    <scope>NUCLEOTIDE SEQUENCE</scope>
    <source>
        <strain evidence="1">JES_112</strain>
    </source>
</reference>
<evidence type="ECO:0000313" key="1">
    <source>
        <dbReference type="EMBL" id="KAJ9662504.1"/>
    </source>
</evidence>